<reference evidence="7" key="2">
    <citation type="submission" date="2015-07" db="EMBL/GenBank/DDBJ databases">
        <authorList>
            <person name="Noorani M."/>
        </authorList>
    </citation>
    <scope>NUCLEOTIDE SEQUENCE</scope>
    <source>
        <strain evidence="7">Yugu1</strain>
    </source>
</reference>
<protein>
    <recommendedName>
        <fullName evidence="2">4-coumarate--CoA ligase</fullName>
        <ecNumber evidence="2">6.2.1.12</ecNumber>
    </recommendedName>
</protein>
<dbReference type="GO" id="GO:0009698">
    <property type="term" value="P:phenylpropanoid metabolic process"/>
    <property type="evidence" value="ECO:0007669"/>
    <property type="project" value="UniProtKB-ARBA"/>
</dbReference>
<name>A0A368RPM9_SETIT</name>
<comment type="catalytic activity">
    <reaction evidence="3">
        <text>(E)-4-coumarate + ATP + H(+) = (E)-4-coumaroyl-AMP + diphosphate</text>
        <dbReference type="Rhea" id="RHEA:72419"/>
        <dbReference type="ChEBI" id="CHEBI:12876"/>
        <dbReference type="ChEBI" id="CHEBI:15378"/>
        <dbReference type="ChEBI" id="CHEBI:30616"/>
        <dbReference type="ChEBI" id="CHEBI:33019"/>
        <dbReference type="ChEBI" id="CHEBI:192348"/>
    </reaction>
    <physiologicalReaction direction="left-to-right" evidence="3">
        <dbReference type="Rhea" id="RHEA:72420"/>
    </physiologicalReaction>
</comment>
<dbReference type="GO" id="GO:0016207">
    <property type="term" value="F:4-coumarate-CoA ligase activity"/>
    <property type="evidence" value="ECO:0007669"/>
    <property type="project" value="UniProtKB-EC"/>
</dbReference>
<evidence type="ECO:0000256" key="4">
    <source>
        <dbReference type="ARBA" id="ARBA00034223"/>
    </source>
</evidence>
<dbReference type="Gene3D" id="3.40.50.12780">
    <property type="entry name" value="N-terminal domain of ligase-like"/>
    <property type="match status" value="1"/>
</dbReference>
<dbReference type="PANTHER" id="PTHR43272">
    <property type="entry name" value="LONG-CHAIN-FATTY-ACID--COA LIGASE"/>
    <property type="match status" value="1"/>
</dbReference>
<evidence type="ECO:0000256" key="3">
    <source>
        <dbReference type="ARBA" id="ARBA00034219"/>
    </source>
</evidence>
<dbReference type="Pfam" id="PF00501">
    <property type="entry name" value="AMP-binding"/>
    <property type="match status" value="1"/>
</dbReference>
<evidence type="ECO:0000313" key="7">
    <source>
        <dbReference type="EMBL" id="RCV32125.1"/>
    </source>
</evidence>
<evidence type="ECO:0000259" key="6">
    <source>
        <dbReference type="Pfam" id="PF00501"/>
    </source>
</evidence>
<evidence type="ECO:0000256" key="5">
    <source>
        <dbReference type="ARBA" id="ARBA00034252"/>
    </source>
</evidence>
<dbReference type="InterPro" id="IPR000873">
    <property type="entry name" value="AMP-dep_synth/lig_dom"/>
</dbReference>
<comment type="cofactor">
    <cofactor evidence="1">
        <name>Mg(2+)</name>
        <dbReference type="ChEBI" id="CHEBI:18420"/>
    </cofactor>
</comment>
<dbReference type="InterPro" id="IPR042099">
    <property type="entry name" value="ANL_N_sf"/>
</dbReference>
<dbReference type="PANTHER" id="PTHR43272:SF45">
    <property type="entry name" value="LONG-CHAIN-FATTY-ACID--COA LIGASE"/>
    <property type="match status" value="1"/>
</dbReference>
<accession>A0A368RPM9</accession>
<evidence type="ECO:0000256" key="2">
    <source>
        <dbReference type="ARBA" id="ARBA00012959"/>
    </source>
</evidence>
<dbReference type="SUPFAM" id="SSF56801">
    <property type="entry name" value="Acetyl-CoA synthetase-like"/>
    <property type="match status" value="1"/>
</dbReference>
<dbReference type="EMBL" id="CM003533">
    <property type="protein sequence ID" value="RCV32125.1"/>
    <property type="molecule type" value="Genomic_DNA"/>
</dbReference>
<dbReference type="EC" id="6.2.1.12" evidence="2"/>
<dbReference type="GO" id="GO:0106290">
    <property type="term" value="F:trans-cinnamate-CoA ligase activity"/>
    <property type="evidence" value="ECO:0007669"/>
    <property type="project" value="UniProtKB-ARBA"/>
</dbReference>
<dbReference type="GO" id="GO:0004467">
    <property type="term" value="F:long-chain fatty acid-CoA ligase activity"/>
    <property type="evidence" value="ECO:0007669"/>
    <property type="project" value="UniProtKB-ARBA"/>
</dbReference>
<dbReference type="STRING" id="4555.A0A368RPM9"/>
<comment type="catalytic activity">
    <reaction evidence="5">
        <text>(E)-4-coumarate + ATP + CoA = (E)-4-coumaroyl-CoA + AMP + diphosphate</text>
        <dbReference type="Rhea" id="RHEA:19641"/>
        <dbReference type="ChEBI" id="CHEBI:12876"/>
        <dbReference type="ChEBI" id="CHEBI:30616"/>
        <dbReference type="ChEBI" id="CHEBI:33019"/>
        <dbReference type="ChEBI" id="CHEBI:57287"/>
        <dbReference type="ChEBI" id="CHEBI:85008"/>
        <dbReference type="ChEBI" id="CHEBI:456215"/>
        <dbReference type="EC" id="6.2.1.12"/>
    </reaction>
    <physiologicalReaction direction="left-to-right" evidence="5">
        <dbReference type="Rhea" id="RHEA:19642"/>
    </physiologicalReaction>
</comment>
<dbReference type="InterPro" id="IPR020845">
    <property type="entry name" value="AMP-binding_CS"/>
</dbReference>
<gene>
    <name evidence="7" type="ORF">SETIT_6G232700v2</name>
</gene>
<dbReference type="PROSITE" id="PS00455">
    <property type="entry name" value="AMP_BINDING"/>
    <property type="match status" value="1"/>
</dbReference>
<dbReference type="OrthoDB" id="1700726at2759"/>
<proteinExistence type="predicted"/>
<reference evidence="7" key="1">
    <citation type="journal article" date="2012" name="Nat. Biotechnol.">
        <title>Reference genome sequence of the model plant Setaria.</title>
        <authorList>
            <person name="Bennetzen J.L."/>
            <person name="Schmutz J."/>
            <person name="Wang H."/>
            <person name="Percifield R."/>
            <person name="Hawkins J."/>
            <person name="Pontaroli A.C."/>
            <person name="Estep M."/>
            <person name="Feng L."/>
            <person name="Vaughn J.N."/>
            <person name="Grimwood J."/>
            <person name="Jenkins J."/>
            <person name="Barry K."/>
            <person name="Lindquist E."/>
            <person name="Hellsten U."/>
            <person name="Deshpande S."/>
            <person name="Wang X."/>
            <person name="Wu X."/>
            <person name="Mitros T."/>
            <person name="Triplett J."/>
            <person name="Yang X."/>
            <person name="Ye C.Y."/>
            <person name="Mauro-Herrera M."/>
            <person name="Wang L."/>
            <person name="Li P."/>
            <person name="Sharma M."/>
            <person name="Sharma R."/>
            <person name="Ronald P.C."/>
            <person name="Panaud O."/>
            <person name="Kellogg E.A."/>
            <person name="Brutnell T.P."/>
            <person name="Doust A.N."/>
            <person name="Tuskan G.A."/>
            <person name="Rokhsar D."/>
            <person name="Devos K.M."/>
        </authorList>
    </citation>
    <scope>NUCLEOTIDE SEQUENCE [LARGE SCALE GENOMIC DNA]</scope>
    <source>
        <strain evidence="7">Yugu1</strain>
    </source>
</reference>
<dbReference type="AlphaFoldDB" id="A0A368RPM9"/>
<comment type="catalytic activity">
    <reaction evidence="4">
        <text>(E)-4-coumaroyl-AMP + CoA = (E)-4-coumaroyl-CoA + AMP + H(+)</text>
        <dbReference type="Rhea" id="RHEA:72423"/>
        <dbReference type="ChEBI" id="CHEBI:15378"/>
        <dbReference type="ChEBI" id="CHEBI:57287"/>
        <dbReference type="ChEBI" id="CHEBI:85008"/>
        <dbReference type="ChEBI" id="CHEBI:192348"/>
        <dbReference type="ChEBI" id="CHEBI:456215"/>
    </reaction>
    <physiologicalReaction direction="left-to-right" evidence="4">
        <dbReference type="Rhea" id="RHEA:72424"/>
    </physiologicalReaction>
</comment>
<sequence>MTIGFLFILDSSSDNVKLDPLVQIKLIWDNVCISGPLCKSQQMGKASPQPFRPPKAEDVDTICYTSGTTGTPKGAVISHENLIANVAGSNLNIKFYPSDVYISYLPLAHIYERVNQVALLHCGVAVGFYQGDNLKLMDDLAVLRPTVFASVPRLYNRIYAAINNAVKESGGLKEKLFHSAYNAKRQAIIKVWKLEYGAVDHLGLAVQMAVLIEAILQHPSLKVEMDVLAQFEQLYMEFLQLKKTNPVKYQSIVAAIPYREINEFHWKCEAQDNEYLDEVLSYLKNMNVDLPVCGTVELVQCARALKADNTLWKFVHAKRRELVVGWVIPDELLPDRGTDRAVFFQVCLKDLQVKYGDGGGDLVENIRNNGQHLVEENALKELDPPASGYTVLFKYFQVMHIFGHHYPRVFCQFFLGMHAQGCVPSSSSKNLSHIIKQYQ</sequence>
<organism evidence="7">
    <name type="scientific">Setaria italica</name>
    <name type="common">Foxtail millet</name>
    <name type="synonym">Panicum italicum</name>
    <dbReference type="NCBI Taxonomy" id="4555"/>
    <lineage>
        <taxon>Eukaryota</taxon>
        <taxon>Viridiplantae</taxon>
        <taxon>Streptophyta</taxon>
        <taxon>Embryophyta</taxon>
        <taxon>Tracheophyta</taxon>
        <taxon>Spermatophyta</taxon>
        <taxon>Magnoliopsida</taxon>
        <taxon>Liliopsida</taxon>
        <taxon>Poales</taxon>
        <taxon>Poaceae</taxon>
        <taxon>PACMAD clade</taxon>
        <taxon>Panicoideae</taxon>
        <taxon>Panicodae</taxon>
        <taxon>Paniceae</taxon>
        <taxon>Cenchrinae</taxon>
        <taxon>Setaria</taxon>
    </lineage>
</organism>
<evidence type="ECO:0000256" key="1">
    <source>
        <dbReference type="ARBA" id="ARBA00001946"/>
    </source>
</evidence>
<feature type="domain" description="AMP-dependent synthetase/ligase" evidence="6">
    <location>
        <begin position="22"/>
        <end position="166"/>
    </location>
</feature>